<dbReference type="EMBL" id="LWUJ01000012">
    <property type="protein sequence ID" value="OAL10147.1"/>
    <property type="molecule type" value="Genomic_DNA"/>
</dbReference>
<name>A0A1A9QCF0_9MOLU</name>
<reference evidence="2" key="1">
    <citation type="submission" date="2016-04" db="EMBL/GenBank/DDBJ databases">
        <authorList>
            <person name="Quiroz-Castaneda R.E."/>
            <person name="Martinez-Ocampo F."/>
        </authorList>
    </citation>
    <scope>NUCLEOTIDE SEQUENCE [LARGE SCALE GENOMIC DNA]</scope>
    <source>
        <strain evidence="2">INIFAP01</strain>
    </source>
</reference>
<evidence type="ECO:0000313" key="1">
    <source>
        <dbReference type="EMBL" id="OAL10147.1"/>
    </source>
</evidence>
<comment type="caution">
    <text evidence="1">The sequence shown here is derived from an EMBL/GenBank/DDBJ whole genome shotgun (WGS) entry which is preliminary data.</text>
</comment>
<dbReference type="STRING" id="432608.A6V39_04510"/>
<organism evidence="1 2">
    <name type="scientific">Candidatus Mycoplasma haematobovis</name>
    <dbReference type="NCBI Taxonomy" id="432608"/>
    <lineage>
        <taxon>Bacteria</taxon>
        <taxon>Bacillati</taxon>
        <taxon>Mycoplasmatota</taxon>
        <taxon>Mollicutes</taxon>
        <taxon>Mycoplasmataceae</taxon>
        <taxon>Mycoplasma</taxon>
    </lineage>
</organism>
<dbReference type="RefSeq" id="WP_187150532.1">
    <property type="nucleotide sequence ID" value="NZ_LWUJ01000012.1"/>
</dbReference>
<dbReference type="Proteomes" id="UP000077623">
    <property type="component" value="Unassembled WGS sequence"/>
</dbReference>
<dbReference type="AlphaFoldDB" id="A0A1A9QCF0"/>
<accession>A0A1A9QCF0</accession>
<proteinExistence type="predicted"/>
<evidence type="ECO:0000313" key="2">
    <source>
        <dbReference type="Proteomes" id="UP000077623"/>
    </source>
</evidence>
<gene>
    <name evidence="1" type="ORF">A6V39_04510</name>
</gene>
<protein>
    <submittedName>
        <fullName evidence="1">Uncharacterized protein</fullName>
    </submittedName>
</protein>
<keyword evidence="2" id="KW-1185">Reference proteome</keyword>
<sequence>MTTLTKAGVAVVGVGTLGGGAILANNLLNKSEDIPKTITIETNLKSFEKELGESVLKLVGNDNQKEWGERAKELATSTSQLDASLNKQTVKTWEQLRDWCNGSRNDTFDKDSVKYKNFEEFCTWKVGDKLTGHIPKETVESDGKWRTAHAALKGKNNLPQSLKDIVSTAEANDADKKAMRKWCTDSYKENWVGSKDTKVALVKEHCKLNG</sequence>